<dbReference type="Proteomes" id="UP000198767">
    <property type="component" value="Unassembled WGS sequence"/>
</dbReference>
<sequence length="174" mass="18921">MPPSRSRPIFFTTFLAMAVSACTELAPVLPGQAVRGAAIKTPPGAPEGTCWDTEITPAIVETVTRQEIIRPAELDANGNVTKPAIVRSSTQQEILRPRSETWFQTLCPAQLSPDTVATLQRALAARGHFTSRITGTIDRPTQTAIRRYQNTLGLDSDQLSLENARKLGLVTIKL</sequence>
<dbReference type="STRING" id="1156985.SAMN04488118_102152"/>
<dbReference type="SUPFAM" id="SSF47090">
    <property type="entry name" value="PGBD-like"/>
    <property type="match status" value="1"/>
</dbReference>
<dbReference type="InterPro" id="IPR036366">
    <property type="entry name" value="PGBDSf"/>
</dbReference>
<gene>
    <name evidence="3" type="ORF">SAMN04488118_102152</name>
</gene>
<dbReference type="AlphaFoldDB" id="A0A1G5PV85"/>
<feature type="signal peptide" evidence="1">
    <location>
        <begin position="1"/>
        <end position="21"/>
    </location>
</feature>
<accession>A0A1G5PV85</accession>
<evidence type="ECO:0000313" key="3">
    <source>
        <dbReference type="EMBL" id="SCZ53545.1"/>
    </source>
</evidence>
<dbReference type="PROSITE" id="PS51257">
    <property type="entry name" value="PROKAR_LIPOPROTEIN"/>
    <property type="match status" value="1"/>
</dbReference>
<protein>
    <submittedName>
        <fullName evidence="3">Putative peptidoglycan binding domain-containing protein</fullName>
    </submittedName>
</protein>
<name>A0A1G5PV85_9RHOB</name>
<dbReference type="InterPro" id="IPR002477">
    <property type="entry name" value="Peptidoglycan-bd-like"/>
</dbReference>
<feature type="domain" description="Peptidoglycan binding-like" evidence="2">
    <location>
        <begin position="114"/>
        <end position="157"/>
    </location>
</feature>
<reference evidence="3 4" key="1">
    <citation type="submission" date="2016-10" db="EMBL/GenBank/DDBJ databases">
        <authorList>
            <person name="de Groot N.N."/>
        </authorList>
    </citation>
    <scope>NUCLEOTIDE SEQUENCE [LARGE SCALE GENOMIC DNA]</scope>
    <source>
        <strain evidence="3 4">U95</strain>
    </source>
</reference>
<proteinExistence type="predicted"/>
<evidence type="ECO:0000313" key="4">
    <source>
        <dbReference type="Proteomes" id="UP000198767"/>
    </source>
</evidence>
<dbReference type="InterPro" id="IPR036365">
    <property type="entry name" value="PGBD-like_sf"/>
</dbReference>
<evidence type="ECO:0000259" key="2">
    <source>
        <dbReference type="Pfam" id="PF01471"/>
    </source>
</evidence>
<organism evidence="3 4">
    <name type="scientific">Epibacterium ulvae</name>
    <dbReference type="NCBI Taxonomy" id="1156985"/>
    <lineage>
        <taxon>Bacteria</taxon>
        <taxon>Pseudomonadati</taxon>
        <taxon>Pseudomonadota</taxon>
        <taxon>Alphaproteobacteria</taxon>
        <taxon>Rhodobacterales</taxon>
        <taxon>Roseobacteraceae</taxon>
        <taxon>Epibacterium</taxon>
    </lineage>
</organism>
<evidence type="ECO:0000256" key="1">
    <source>
        <dbReference type="SAM" id="SignalP"/>
    </source>
</evidence>
<keyword evidence="4" id="KW-1185">Reference proteome</keyword>
<dbReference type="RefSeq" id="WP_232716299.1">
    <property type="nucleotide sequence ID" value="NZ_FMWG01000002.1"/>
</dbReference>
<dbReference type="EMBL" id="FMWG01000002">
    <property type="protein sequence ID" value="SCZ53545.1"/>
    <property type="molecule type" value="Genomic_DNA"/>
</dbReference>
<dbReference type="Gene3D" id="1.10.101.10">
    <property type="entry name" value="PGBD-like superfamily/PGBD"/>
    <property type="match status" value="1"/>
</dbReference>
<dbReference type="Pfam" id="PF01471">
    <property type="entry name" value="PG_binding_1"/>
    <property type="match status" value="1"/>
</dbReference>
<feature type="chain" id="PRO_5011660310" evidence="1">
    <location>
        <begin position="22"/>
        <end position="174"/>
    </location>
</feature>
<keyword evidence="1" id="KW-0732">Signal</keyword>